<evidence type="ECO:0000313" key="2">
    <source>
        <dbReference type="Proteomes" id="UP000032142"/>
    </source>
</evidence>
<protein>
    <submittedName>
        <fullName evidence="1">Uncharacterized protein</fullName>
    </submittedName>
</protein>
<dbReference type="EMBL" id="JRRC01352780">
    <property type="protein sequence ID" value="KHG03408.1"/>
    <property type="molecule type" value="Genomic_DNA"/>
</dbReference>
<sequence>MGVKREVTGGCLRPEGRRG</sequence>
<comment type="caution">
    <text evidence="1">The sequence shown here is derived from an EMBL/GenBank/DDBJ whole genome shotgun (WGS) entry which is preliminary data.</text>
</comment>
<proteinExistence type="predicted"/>
<organism evidence="1 2">
    <name type="scientific">Gossypium arboreum</name>
    <name type="common">Tree cotton</name>
    <name type="synonym">Gossypium nanking</name>
    <dbReference type="NCBI Taxonomy" id="29729"/>
    <lineage>
        <taxon>Eukaryota</taxon>
        <taxon>Viridiplantae</taxon>
        <taxon>Streptophyta</taxon>
        <taxon>Embryophyta</taxon>
        <taxon>Tracheophyta</taxon>
        <taxon>Spermatophyta</taxon>
        <taxon>Magnoliopsida</taxon>
        <taxon>eudicotyledons</taxon>
        <taxon>Gunneridae</taxon>
        <taxon>Pentapetalae</taxon>
        <taxon>rosids</taxon>
        <taxon>malvids</taxon>
        <taxon>Malvales</taxon>
        <taxon>Malvaceae</taxon>
        <taxon>Malvoideae</taxon>
        <taxon>Gossypium</taxon>
    </lineage>
</organism>
<evidence type="ECO:0000313" key="1">
    <source>
        <dbReference type="EMBL" id="KHG03408.1"/>
    </source>
</evidence>
<gene>
    <name evidence="1" type="ORF">F383_28186</name>
</gene>
<name>A0A0B0MMS9_GOSAR</name>
<dbReference type="Proteomes" id="UP000032142">
    <property type="component" value="Unassembled WGS sequence"/>
</dbReference>
<keyword evidence="2" id="KW-1185">Reference proteome</keyword>
<reference evidence="2" key="1">
    <citation type="submission" date="2014-09" db="EMBL/GenBank/DDBJ databases">
        <authorList>
            <person name="Mudge J."/>
            <person name="Ramaraj T."/>
            <person name="Lindquist I.E."/>
            <person name="Bharti A.K."/>
            <person name="Sundararajan A."/>
            <person name="Cameron C.T."/>
            <person name="Woodward J.E."/>
            <person name="May G.D."/>
            <person name="Brubaker C."/>
            <person name="Broadhvest J."/>
            <person name="Wilkins T.A."/>
        </authorList>
    </citation>
    <scope>NUCLEOTIDE SEQUENCE</scope>
    <source>
        <strain evidence="2">cv. AKA8401</strain>
    </source>
</reference>
<accession>A0A0B0MMS9</accession>
<dbReference type="AlphaFoldDB" id="A0A0B0MMS9"/>